<evidence type="ECO:0000256" key="1">
    <source>
        <dbReference type="SAM" id="MobiDB-lite"/>
    </source>
</evidence>
<dbReference type="OMA" id="HWWAQDR"/>
<accession>A0A2K5LCE2</accession>
<feature type="region of interest" description="Disordered" evidence="1">
    <location>
        <begin position="48"/>
        <end position="70"/>
    </location>
</feature>
<keyword evidence="3" id="KW-1185">Reference proteome</keyword>
<sequence>MQPPGLSGRRGLISGGSQWTASVLGPGTQEEIVRHWWAQDRCQALRSQAPLTSVPTSEERGREASQVVKH</sequence>
<dbReference type="Bgee" id="ENSCATG00000029592">
    <property type="expression patterns" value="Expressed in cerebellum and 12 other cell types or tissues"/>
</dbReference>
<dbReference type="Proteomes" id="UP000233060">
    <property type="component" value="Unassembled WGS sequence"/>
</dbReference>
<reference evidence="2" key="2">
    <citation type="submission" date="2025-09" db="UniProtKB">
        <authorList>
            <consortium name="Ensembl"/>
        </authorList>
    </citation>
    <scope>IDENTIFICATION</scope>
</reference>
<protein>
    <submittedName>
        <fullName evidence="2">Uncharacterized protein</fullName>
    </submittedName>
</protein>
<proteinExistence type="predicted"/>
<feature type="compositionally biased region" description="Low complexity" evidence="1">
    <location>
        <begin position="1"/>
        <end position="17"/>
    </location>
</feature>
<evidence type="ECO:0000313" key="3">
    <source>
        <dbReference type="Proteomes" id="UP000233060"/>
    </source>
</evidence>
<organism evidence="2 3">
    <name type="scientific">Cercocebus atys</name>
    <name type="common">Sooty mangabey</name>
    <name type="synonym">Cercocebus torquatus atys</name>
    <dbReference type="NCBI Taxonomy" id="9531"/>
    <lineage>
        <taxon>Eukaryota</taxon>
        <taxon>Metazoa</taxon>
        <taxon>Chordata</taxon>
        <taxon>Craniata</taxon>
        <taxon>Vertebrata</taxon>
        <taxon>Euteleostomi</taxon>
        <taxon>Mammalia</taxon>
        <taxon>Eutheria</taxon>
        <taxon>Euarchontoglires</taxon>
        <taxon>Primates</taxon>
        <taxon>Haplorrhini</taxon>
        <taxon>Catarrhini</taxon>
        <taxon>Cercopithecidae</taxon>
        <taxon>Cercopithecinae</taxon>
        <taxon>Cercocebus</taxon>
    </lineage>
</organism>
<dbReference type="Ensembl" id="ENSCATT00000034721.1">
    <property type="protein sequence ID" value="ENSCATP00000010606.1"/>
    <property type="gene ID" value="ENSCATG00000029592.1"/>
</dbReference>
<dbReference type="AlphaFoldDB" id="A0A2K5LCE2"/>
<reference evidence="2" key="1">
    <citation type="submission" date="2025-08" db="UniProtKB">
        <authorList>
            <consortium name="Ensembl"/>
        </authorList>
    </citation>
    <scope>IDENTIFICATION</scope>
</reference>
<name>A0A2K5LCE2_CERAT</name>
<evidence type="ECO:0000313" key="2">
    <source>
        <dbReference type="Ensembl" id="ENSCATP00000010606.1"/>
    </source>
</evidence>
<feature type="region of interest" description="Disordered" evidence="1">
    <location>
        <begin position="1"/>
        <end position="21"/>
    </location>
</feature>